<sequence length="79" mass="8847">MHLLDYEKDTNTRNLDRKTQRGAVMKEAEGSDASPSGGTPMTREHQMPGDRQRILMEVPVCACLMENSRVLEGSLATHF</sequence>
<organism evidence="2 3">
    <name type="scientific">Equus przewalskii</name>
    <name type="common">Przewalski's horse</name>
    <name type="synonym">Equus caballus przewalskii</name>
    <dbReference type="NCBI Taxonomy" id="9798"/>
    <lineage>
        <taxon>Eukaryota</taxon>
        <taxon>Metazoa</taxon>
        <taxon>Chordata</taxon>
        <taxon>Craniata</taxon>
        <taxon>Vertebrata</taxon>
        <taxon>Euteleostomi</taxon>
        <taxon>Mammalia</taxon>
        <taxon>Eutheria</taxon>
        <taxon>Laurasiatheria</taxon>
        <taxon>Perissodactyla</taxon>
        <taxon>Equidae</taxon>
        <taxon>Equus</taxon>
    </lineage>
</organism>
<evidence type="ECO:0000256" key="1">
    <source>
        <dbReference type="SAM" id="MobiDB-lite"/>
    </source>
</evidence>
<proteinExistence type="predicted"/>
<protein>
    <submittedName>
        <fullName evidence="3">Uncharacterized protein isoform X2</fullName>
    </submittedName>
</protein>
<feature type="compositionally biased region" description="Basic and acidic residues" evidence="1">
    <location>
        <begin position="1"/>
        <end position="29"/>
    </location>
</feature>
<feature type="region of interest" description="Disordered" evidence="1">
    <location>
        <begin position="1"/>
        <end position="51"/>
    </location>
</feature>
<accession>A0ABM4Q3F4</accession>
<gene>
    <name evidence="3" type="primary">LOC139084596</name>
</gene>
<name>A0ABM4Q3F4_EQUPR</name>
<feature type="compositionally biased region" description="Basic and acidic residues" evidence="1">
    <location>
        <begin position="42"/>
        <end position="51"/>
    </location>
</feature>
<dbReference type="GeneID" id="139084596"/>
<dbReference type="Proteomes" id="UP001652662">
    <property type="component" value="Chromosome 7"/>
</dbReference>
<dbReference type="RefSeq" id="XP_070483975.1">
    <property type="nucleotide sequence ID" value="XM_070627874.1"/>
</dbReference>
<evidence type="ECO:0000313" key="2">
    <source>
        <dbReference type="Proteomes" id="UP001652662"/>
    </source>
</evidence>
<keyword evidence="2" id="KW-1185">Reference proteome</keyword>
<reference evidence="3" key="1">
    <citation type="submission" date="2025-08" db="UniProtKB">
        <authorList>
            <consortium name="RefSeq"/>
        </authorList>
    </citation>
    <scope>IDENTIFICATION</scope>
    <source>
        <tissue evidence="3">Blood</tissue>
    </source>
</reference>
<evidence type="ECO:0000313" key="3">
    <source>
        <dbReference type="RefSeq" id="XP_070483975.1"/>
    </source>
</evidence>